<dbReference type="AlphaFoldDB" id="A0A438JK86"/>
<protein>
    <recommendedName>
        <fullName evidence="1">DUF7870 domain-containing protein</fullName>
    </recommendedName>
</protein>
<feature type="domain" description="DUF7870" evidence="1">
    <location>
        <begin position="198"/>
        <end position="311"/>
    </location>
</feature>
<evidence type="ECO:0000313" key="3">
    <source>
        <dbReference type="Proteomes" id="UP000288805"/>
    </source>
</evidence>
<gene>
    <name evidence="2" type="ORF">CK203_015232</name>
</gene>
<evidence type="ECO:0000259" key="1">
    <source>
        <dbReference type="Pfam" id="PF25276"/>
    </source>
</evidence>
<dbReference type="EMBL" id="QGNW01000038">
    <property type="protein sequence ID" value="RVX09362.1"/>
    <property type="molecule type" value="Genomic_DNA"/>
</dbReference>
<evidence type="ECO:0000313" key="2">
    <source>
        <dbReference type="EMBL" id="RVX09362.1"/>
    </source>
</evidence>
<proteinExistence type="predicted"/>
<name>A0A438JK86_VITVI</name>
<dbReference type="PANTHER" id="PTHR33597:SF11">
    <property type="entry name" value="OS07G0620600 PROTEIN"/>
    <property type="match status" value="1"/>
</dbReference>
<dbReference type="Proteomes" id="UP000288805">
    <property type="component" value="Unassembled WGS sequence"/>
</dbReference>
<accession>A0A438JK86</accession>
<dbReference type="InterPro" id="IPR057192">
    <property type="entry name" value="DUF7870"/>
</dbReference>
<dbReference type="Pfam" id="PF25276">
    <property type="entry name" value="DUF7870"/>
    <property type="match status" value="1"/>
</dbReference>
<sequence>MEMARGLRAKNGIVKHSGGGLEDLNSDNLLVIKLPDSRVLRVVSRSLFLAMVVDLVHEGLIREGHRALILSSGIGDPVYNLRFFNIFSSGFGDPVYNLGFFNDNEIEIVPESDLEHSGFIPDEKFDIVFASSFRAIKFVDPLIKTGGILALHCGCEETVEGNEELNSSTKRGLCANALSGQEGSIEGLPTTNIHQCGLQGRKQCYNGLVSSELPEKESRFVIYNLEIDGQPGSLMPQMGKATNVGISGWLMENVKEEEYVVMKAEAEVVEEMIKGRIVCLVDELFLGCNHQRQKGENNKQRAYWECLPCMGG</sequence>
<comment type="caution">
    <text evidence="2">The sequence shown here is derived from an EMBL/GenBank/DDBJ whole genome shotgun (WGS) entry which is preliminary data.</text>
</comment>
<dbReference type="PANTHER" id="PTHR33597">
    <property type="entry name" value="OS02G0760400 PROTEIN"/>
    <property type="match status" value="1"/>
</dbReference>
<reference evidence="2 3" key="1">
    <citation type="journal article" date="2018" name="PLoS Genet.">
        <title>Population sequencing reveals clonal diversity and ancestral inbreeding in the grapevine cultivar Chardonnay.</title>
        <authorList>
            <person name="Roach M.J."/>
            <person name="Johnson D.L."/>
            <person name="Bohlmann J."/>
            <person name="van Vuuren H.J."/>
            <person name="Jones S.J."/>
            <person name="Pretorius I.S."/>
            <person name="Schmidt S.A."/>
            <person name="Borneman A.R."/>
        </authorList>
    </citation>
    <scope>NUCLEOTIDE SEQUENCE [LARGE SCALE GENOMIC DNA]</scope>
    <source>
        <strain evidence="3">cv. Chardonnay</strain>
        <tissue evidence="2">Leaf</tissue>
    </source>
</reference>
<organism evidence="2 3">
    <name type="scientific">Vitis vinifera</name>
    <name type="common">Grape</name>
    <dbReference type="NCBI Taxonomy" id="29760"/>
    <lineage>
        <taxon>Eukaryota</taxon>
        <taxon>Viridiplantae</taxon>
        <taxon>Streptophyta</taxon>
        <taxon>Embryophyta</taxon>
        <taxon>Tracheophyta</taxon>
        <taxon>Spermatophyta</taxon>
        <taxon>Magnoliopsida</taxon>
        <taxon>eudicotyledons</taxon>
        <taxon>Gunneridae</taxon>
        <taxon>Pentapetalae</taxon>
        <taxon>rosids</taxon>
        <taxon>Vitales</taxon>
        <taxon>Vitaceae</taxon>
        <taxon>Viteae</taxon>
        <taxon>Vitis</taxon>
    </lineage>
</organism>